<dbReference type="InterPro" id="IPR035892">
    <property type="entry name" value="C2_domain_sf"/>
</dbReference>
<dbReference type="FunFam" id="2.60.40.150:FF:000109">
    <property type="entry name" value="BAI1-associated protein 3 isoform X1"/>
    <property type="match status" value="1"/>
</dbReference>
<dbReference type="Pfam" id="PF06292">
    <property type="entry name" value="MUN"/>
    <property type="match status" value="1"/>
</dbReference>
<evidence type="ECO:0008006" key="15">
    <source>
        <dbReference type="Google" id="ProtNLM"/>
    </source>
</evidence>
<dbReference type="GO" id="GO:0031902">
    <property type="term" value="C:late endosome membrane"/>
    <property type="evidence" value="ECO:0007669"/>
    <property type="project" value="TreeGrafter"/>
</dbReference>
<comment type="similarity">
    <text evidence="5">Belongs to the unc-13 family.</text>
</comment>
<dbReference type="InterPro" id="IPR014772">
    <property type="entry name" value="Munc13_dom-2"/>
</dbReference>
<gene>
    <name evidence="13" type="ORF">MONAX_5E032449</name>
</gene>
<dbReference type="GO" id="GO:0099503">
    <property type="term" value="C:secretory vesicle"/>
    <property type="evidence" value="ECO:0007669"/>
    <property type="project" value="TreeGrafter"/>
</dbReference>
<dbReference type="InterPro" id="IPR014770">
    <property type="entry name" value="Munc13_1"/>
</dbReference>
<feature type="compositionally biased region" description="Gly residues" evidence="9">
    <location>
        <begin position="20"/>
        <end position="30"/>
    </location>
</feature>
<dbReference type="PROSITE" id="PS51259">
    <property type="entry name" value="MHD2"/>
    <property type="match status" value="2"/>
</dbReference>
<evidence type="ECO:0000259" key="12">
    <source>
        <dbReference type="PROSITE" id="PS51259"/>
    </source>
</evidence>
<name>A0A5E4AWW3_MARMO</name>
<feature type="domain" description="C2" evidence="10">
    <location>
        <begin position="1123"/>
        <end position="1249"/>
    </location>
</feature>
<dbReference type="GO" id="GO:0032588">
    <property type="term" value="C:trans-Golgi network membrane"/>
    <property type="evidence" value="ECO:0007669"/>
    <property type="project" value="TreeGrafter"/>
</dbReference>
<evidence type="ECO:0000256" key="8">
    <source>
        <dbReference type="ARBA" id="ARBA00022753"/>
    </source>
</evidence>
<feature type="compositionally biased region" description="Polar residues" evidence="9">
    <location>
        <begin position="1"/>
        <end position="14"/>
    </location>
</feature>
<dbReference type="GO" id="GO:0005886">
    <property type="term" value="C:plasma membrane"/>
    <property type="evidence" value="ECO:0007669"/>
    <property type="project" value="TreeGrafter"/>
</dbReference>
<evidence type="ECO:0000256" key="4">
    <source>
        <dbReference type="ARBA" id="ARBA00004603"/>
    </source>
</evidence>
<dbReference type="EMBL" id="CABDUW010000183">
    <property type="protein sequence ID" value="VTJ61844.1"/>
    <property type="molecule type" value="Genomic_DNA"/>
</dbReference>
<feature type="domain" description="MHD2" evidence="12">
    <location>
        <begin position="1001"/>
        <end position="1109"/>
    </location>
</feature>
<organism evidence="13 14">
    <name type="scientific">Marmota monax</name>
    <name type="common">Woodchuck</name>
    <dbReference type="NCBI Taxonomy" id="9995"/>
    <lineage>
        <taxon>Eukaryota</taxon>
        <taxon>Metazoa</taxon>
        <taxon>Chordata</taxon>
        <taxon>Craniata</taxon>
        <taxon>Vertebrata</taxon>
        <taxon>Euteleostomi</taxon>
        <taxon>Mammalia</taxon>
        <taxon>Eutheria</taxon>
        <taxon>Euarchontoglires</taxon>
        <taxon>Glires</taxon>
        <taxon>Rodentia</taxon>
        <taxon>Sciuromorpha</taxon>
        <taxon>Sciuridae</taxon>
        <taxon>Xerinae</taxon>
        <taxon>Marmotini</taxon>
        <taxon>Marmota</taxon>
    </lineage>
</organism>
<dbReference type="GO" id="GO:0098793">
    <property type="term" value="C:presynapse"/>
    <property type="evidence" value="ECO:0007669"/>
    <property type="project" value="GOC"/>
</dbReference>
<dbReference type="CDD" id="cd04009">
    <property type="entry name" value="C2B_Munc13-like"/>
    <property type="match status" value="1"/>
</dbReference>
<evidence type="ECO:0000256" key="5">
    <source>
        <dbReference type="ARBA" id="ARBA00005823"/>
    </source>
</evidence>
<sequence length="1300" mass="145237">MSAPTSCTWTSGTGPESFRGVGGSGRGGSRGPLTWAGSARQAMLSSRDHDDDVSLAEACRKLNEVIGLKGMSRYFKQIVKSARANGTAGPTEDHTDDFLGCLNIPVREVPVAGADRWFKLEPRSSASRVQGDCHLVLRLITTQRDTIMSQRGRFGFLSYLLLLSRVLRFEHRVEEPNSSSWHGELSGPGTTILCLHGAQSNLSPLQLAVLHWQVSSRHHQTRTLDYGYLLGLLEDMQAHWEEAPLLPQEQEESLADSFSAFSEFGLRLLRQLRDYFPATNSTAVYRLELLLKCLDKLQLFQPSFEICPFETELNMDIAAALKRGNREWYDRLLSAKSPRELVRIQAALVVPGPQRLAGLVELADVIYEDLQACYGIYASLFHGILKVDFFTLTFRQLERLVAEEAWVLTEELSPKMTLQVASGLFELYLTLADIQHFWSYIPGRDSRSLALAGIHTPFLPAVKLWLQVLRDQSKWRLQGAVDVDTLEPVDASSRHSSSAATASLCFSHIQELWVRLAWPDPAQAQGLGTQLSQDLCEAALFYTELLRKKVDAQPGAAGEAVSEPMVADIRKYVQHISLSPDSIQNDEAVAPLMKYLDEKLALLNASLVKENLSRVLEALWELLLQAILQALGANSDVSADFYGRFHFTLEALVSFFHAEGQGLPLESLRDGSYKRLEEELRLHKCSTRECIEQFYLDKLKQPGPQRLAGLVELADVIYEDLQACYGIYASLFHGILKVDFFTLTFRQLERLVAEEAWVLTEELSPKMTLQVASGLFELYLTLADIQHFWSYIPGRDSRSLALAGIHTPFLPAVKLWLQVLRDQSKWRLQGAVDVDTLEPVDASSRHSSSAATASLCFSHIQELWVRLAWPDPAQAQGLGTQLSQDLCEAALFYTELLRKKVDAQPGAAGEAVSEPLCVVLNNVELVRRASGQALRGLAWPEGALGLEGVLPRPLLSCIQALEEDLHREAHTVTAHLTSKMVADIRKYVQHISLSPDSIQNDEAVAPLMKYLDEKLALLNASLVKENLSRVLEALWELLLQAILQALGANSDVSADFYGRFHFTLEALVSFFHAEGQGLPLESLRDGSYKRLEEELRLHKCSTRECIEQFYLDKLKQRSLEQNRFGRLSVRCHYEAAEQRLAVEVLHAADLLPLDANGLSDPFVIVELGPPHLFPLVRSQRTQVKARTLHPVFDELFHFSVPAEACRHRGACVLFTVMDHDWLSTNDFAGEAALSLGSVNGIARPQVGAGSRAGQPITLHLRRPRAQVRSALRMLEGRTNKEAQEFVKKLKELEKCMEADP</sequence>
<keyword evidence="8" id="KW-0967">Endosome</keyword>
<dbReference type="Proteomes" id="UP000335636">
    <property type="component" value="Unassembled WGS sequence"/>
</dbReference>
<dbReference type="PROSITE" id="PS50004">
    <property type="entry name" value="C2"/>
    <property type="match status" value="1"/>
</dbReference>
<evidence type="ECO:0000313" key="14">
    <source>
        <dbReference type="Proteomes" id="UP000335636"/>
    </source>
</evidence>
<dbReference type="Pfam" id="PF00168">
    <property type="entry name" value="C2"/>
    <property type="match status" value="1"/>
</dbReference>
<dbReference type="Gene3D" id="2.60.40.150">
    <property type="entry name" value="C2 domain"/>
    <property type="match status" value="2"/>
</dbReference>
<dbReference type="PROSITE" id="PS51258">
    <property type="entry name" value="MHD1"/>
    <property type="match status" value="2"/>
</dbReference>
<dbReference type="GO" id="GO:0000149">
    <property type="term" value="F:SNARE binding"/>
    <property type="evidence" value="ECO:0007669"/>
    <property type="project" value="TreeGrafter"/>
</dbReference>
<dbReference type="SMART" id="SM00239">
    <property type="entry name" value="C2"/>
    <property type="match status" value="1"/>
</dbReference>
<dbReference type="SUPFAM" id="SSF49562">
    <property type="entry name" value="C2 domain (Calcium/lipid-binding domain, CaLB)"/>
    <property type="match status" value="1"/>
</dbReference>
<feature type="region of interest" description="Disordered" evidence="9">
    <location>
        <begin position="1"/>
        <end position="42"/>
    </location>
</feature>
<comment type="subcellular location">
    <subcellularLocation>
        <location evidence="3">Cytoplasm</location>
    </subcellularLocation>
    <subcellularLocation>
        <location evidence="4">Late endosome</location>
    </subcellularLocation>
    <subcellularLocation>
        <location evidence="1">Membrane</location>
        <topology evidence="1">Peripheral membrane protein</topology>
    </subcellularLocation>
    <subcellularLocation>
        <location evidence="2">Recycling endosome</location>
    </subcellularLocation>
</comment>
<dbReference type="InterPro" id="IPR000008">
    <property type="entry name" value="C2_dom"/>
</dbReference>
<dbReference type="Gene3D" id="1.10.357.50">
    <property type="match status" value="2"/>
</dbReference>
<dbReference type="GO" id="GO:1905413">
    <property type="term" value="P:regulation of dense core granule exocytosis"/>
    <property type="evidence" value="ECO:0007669"/>
    <property type="project" value="TreeGrafter"/>
</dbReference>
<evidence type="ECO:0000313" key="13">
    <source>
        <dbReference type="EMBL" id="VTJ61844.1"/>
    </source>
</evidence>
<keyword evidence="6" id="KW-0268">Exocytosis</keyword>
<comment type="caution">
    <text evidence="13">The sequence shown here is derived from an EMBL/GenBank/DDBJ whole genome shotgun (WGS) entry which is preliminary data.</text>
</comment>
<dbReference type="GO" id="GO:0006887">
    <property type="term" value="P:exocytosis"/>
    <property type="evidence" value="ECO:0007669"/>
    <property type="project" value="UniProtKB-KW"/>
</dbReference>
<dbReference type="PANTHER" id="PTHR45999:SF1">
    <property type="entry name" value="BAI1-ASSOCIATED PROTEIN 3"/>
    <property type="match status" value="1"/>
</dbReference>
<keyword evidence="7" id="KW-0963">Cytoplasm</keyword>
<proteinExistence type="inferred from homology"/>
<dbReference type="InterPro" id="IPR052095">
    <property type="entry name" value="UNC-13_domain"/>
</dbReference>
<evidence type="ECO:0000256" key="6">
    <source>
        <dbReference type="ARBA" id="ARBA00022483"/>
    </source>
</evidence>
<dbReference type="GO" id="GO:0001956">
    <property type="term" value="P:positive regulation of neurotransmitter secretion"/>
    <property type="evidence" value="ECO:0007669"/>
    <property type="project" value="TreeGrafter"/>
</dbReference>
<keyword evidence="14" id="KW-1185">Reference proteome</keyword>
<dbReference type="PANTHER" id="PTHR45999">
    <property type="entry name" value="UNC-13-4A, ISOFORM B"/>
    <property type="match status" value="1"/>
</dbReference>
<dbReference type="GO" id="GO:0055038">
    <property type="term" value="C:recycling endosome membrane"/>
    <property type="evidence" value="ECO:0007669"/>
    <property type="project" value="TreeGrafter"/>
</dbReference>
<dbReference type="InterPro" id="IPR010439">
    <property type="entry name" value="MUN_dom"/>
</dbReference>
<protein>
    <recommendedName>
        <fullName evidence="15">C2 domain-containing protein</fullName>
    </recommendedName>
</protein>
<evidence type="ECO:0000256" key="2">
    <source>
        <dbReference type="ARBA" id="ARBA00004172"/>
    </source>
</evidence>
<evidence type="ECO:0000256" key="9">
    <source>
        <dbReference type="SAM" id="MobiDB-lite"/>
    </source>
</evidence>
<evidence type="ECO:0000256" key="3">
    <source>
        <dbReference type="ARBA" id="ARBA00004496"/>
    </source>
</evidence>
<accession>A0A5E4AWW3</accession>
<feature type="domain" description="MHD2" evidence="12">
    <location>
        <begin position="586"/>
        <end position="694"/>
    </location>
</feature>
<feature type="domain" description="MHD1" evidence="11">
    <location>
        <begin position="776"/>
        <end position="897"/>
    </location>
</feature>
<evidence type="ECO:0000256" key="1">
    <source>
        <dbReference type="ARBA" id="ARBA00004170"/>
    </source>
</evidence>
<evidence type="ECO:0000259" key="10">
    <source>
        <dbReference type="PROSITE" id="PS50004"/>
    </source>
</evidence>
<evidence type="ECO:0000256" key="7">
    <source>
        <dbReference type="ARBA" id="ARBA00022490"/>
    </source>
</evidence>
<feature type="domain" description="MHD1" evidence="11">
    <location>
        <begin position="425"/>
        <end position="546"/>
    </location>
</feature>
<reference evidence="13" key="1">
    <citation type="submission" date="2019-04" db="EMBL/GenBank/DDBJ databases">
        <authorList>
            <person name="Alioto T."/>
            <person name="Alioto T."/>
        </authorList>
    </citation>
    <scope>NUCLEOTIDE SEQUENCE [LARGE SCALE GENOMIC DNA]</scope>
</reference>
<evidence type="ECO:0000259" key="11">
    <source>
        <dbReference type="PROSITE" id="PS51258"/>
    </source>
</evidence>